<dbReference type="Gene3D" id="3.40.50.300">
    <property type="entry name" value="P-loop containing nucleotide triphosphate hydrolases"/>
    <property type="match status" value="1"/>
</dbReference>
<proteinExistence type="predicted"/>
<dbReference type="Proteomes" id="UP001056201">
    <property type="component" value="Chromosome 1"/>
</dbReference>
<accession>A0ABY4S6B8</accession>
<reference evidence="2" key="1">
    <citation type="submission" date="2022-05" db="EMBL/GenBank/DDBJ databases">
        <title>An RpoN-dependent PEP-CTERM gene is involved in floc formation of an Aquincola tertiaricarbonis strain.</title>
        <authorList>
            <person name="Qiu D."/>
            <person name="Xia M."/>
        </authorList>
    </citation>
    <scope>NUCLEOTIDE SEQUENCE</scope>
    <source>
        <strain evidence="2">RN12</strain>
    </source>
</reference>
<dbReference type="EMBL" id="CP097635">
    <property type="protein sequence ID" value="URI07437.1"/>
    <property type="molecule type" value="Genomic_DNA"/>
</dbReference>
<dbReference type="SUPFAM" id="SSF52540">
    <property type="entry name" value="P-loop containing nucleoside triphosphate hydrolases"/>
    <property type="match status" value="1"/>
</dbReference>
<feature type="domain" description="G" evidence="1">
    <location>
        <begin position="12"/>
        <end position="153"/>
    </location>
</feature>
<protein>
    <submittedName>
        <fullName evidence="2">50S ribosome-binding GTPase</fullName>
    </submittedName>
</protein>
<evidence type="ECO:0000313" key="2">
    <source>
        <dbReference type="EMBL" id="URI07437.1"/>
    </source>
</evidence>
<dbReference type="InterPro" id="IPR006073">
    <property type="entry name" value="GTP-bd"/>
</dbReference>
<sequence length="498" mass="53007">MTSDPQVIGLSLVSHTNVGKTTLARTLLGRDIGEVRDEAHVTEVAERHAMVQSPAGDRLDLWDTPGFGDSVRLARRLEQAGNPIGWFLAEVWDRFRHKPFWSAQRAMRNVLEQADVVLYLVNAAESPDDAGYLDAELRVLELLGKPVVVLLNQLGPPQPREVEAAQRQAWAQRVKRPVLALDAFARCWVQEGRLLQAVADALPAARQPAMARLQAAWLQRSQAVLHQAMAELARRLARAAADRETLPDGGWTGRLKELGSSVGRTVGRAIGLEPADADGPQTRAMAALAARVADDTRQSTDRLIALHGLDGRATDTVLARVAEQFALRAPVDEGRAALWGGALTGALAGLKADVLSGGLTLGGGMLAGGLLGALGAAGLARGFNLMRGVEAPSVAWSDTALDEMAHGALLGYLNVAHFGRGRGGWTATEHPPFWNDAVAAAIARHRPALHAVWEQRAEGATADGLQAGLDAWLRTVSADLLGSLYPDDRGALQPPSAG</sequence>
<gene>
    <name evidence="2" type="ORF">MW290_02115</name>
</gene>
<evidence type="ECO:0000259" key="1">
    <source>
        <dbReference type="Pfam" id="PF01926"/>
    </source>
</evidence>
<dbReference type="Pfam" id="PF01926">
    <property type="entry name" value="MMR_HSR1"/>
    <property type="match status" value="1"/>
</dbReference>
<dbReference type="RefSeq" id="WP_250195672.1">
    <property type="nucleotide sequence ID" value="NZ_CP097635.1"/>
</dbReference>
<organism evidence="2 3">
    <name type="scientific">Aquincola tertiaricarbonis</name>
    <dbReference type="NCBI Taxonomy" id="391953"/>
    <lineage>
        <taxon>Bacteria</taxon>
        <taxon>Pseudomonadati</taxon>
        <taxon>Pseudomonadota</taxon>
        <taxon>Betaproteobacteria</taxon>
        <taxon>Burkholderiales</taxon>
        <taxon>Sphaerotilaceae</taxon>
        <taxon>Aquincola</taxon>
    </lineage>
</organism>
<evidence type="ECO:0000313" key="3">
    <source>
        <dbReference type="Proteomes" id="UP001056201"/>
    </source>
</evidence>
<keyword evidence="3" id="KW-1185">Reference proteome</keyword>
<dbReference type="InterPro" id="IPR027417">
    <property type="entry name" value="P-loop_NTPase"/>
</dbReference>
<name>A0ABY4S6B8_AQUTE</name>